<feature type="domain" description="Pop1 N-terminal" evidence="5">
    <location>
        <begin position="184"/>
        <end position="239"/>
    </location>
</feature>
<dbReference type="EMBL" id="MIGC01001337">
    <property type="protein sequence ID" value="PHJ23035.1"/>
    <property type="molecule type" value="Genomic_DNA"/>
</dbReference>
<dbReference type="GeneID" id="94426518"/>
<evidence type="ECO:0000313" key="8">
    <source>
        <dbReference type="EMBL" id="PHJ23035.1"/>
    </source>
</evidence>
<feature type="compositionally biased region" description="Low complexity" evidence="4">
    <location>
        <begin position="1470"/>
        <end position="1483"/>
    </location>
</feature>
<dbReference type="Proteomes" id="UP000221165">
    <property type="component" value="Unassembled WGS sequence"/>
</dbReference>
<feature type="compositionally biased region" description="Pro residues" evidence="4">
    <location>
        <begin position="722"/>
        <end position="731"/>
    </location>
</feature>
<comment type="subcellular location">
    <subcellularLocation>
        <location evidence="1">Nucleus</location>
    </subcellularLocation>
</comment>
<evidence type="ECO:0000259" key="7">
    <source>
        <dbReference type="Pfam" id="PF22770"/>
    </source>
</evidence>
<feature type="region of interest" description="Disordered" evidence="4">
    <location>
        <begin position="1262"/>
        <end position="1281"/>
    </location>
</feature>
<evidence type="ECO:0000256" key="3">
    <source>
        <dbReference type="ARBA" id="ARBA00023242"/>
    </source>
</evidence>
<dbReference type="InterPro" id="IPR009723">
    <property type="entry name" value="Pop1_N"/>
</dbReference>
<feature type="compositionally biased region" description="Basic residues" evidence="4">
    <location>
        <begin position="674"/>
        <end position="697"/>
    </location>
</feature>
<keyword evidence="9" id="KW-1185">Reference proteome</keyword>
<feature type="region of interest" description="Disordered" evidence="4">
    <location>
        <begin position="1442"/>
        <end position="1615"/>
    </location>
</feature>
<dbReference type="RefSeq" id="XP_067924712.1">
    <property type="nucleotide sequence ID" value="XM_068063307.1"/>
</dbReference>
<feature type="region of interest" description="Disordered" evidence="4">
    <location>
        <begin position="46"/>
        <end position="71"/>
    </location>
</feature>
<keyword evidence="3" id="KW-0539">Nucleus</keyword>
<feature type="region of interest" description="Disordered" evidence="4">
    <location>
        <begin position="131"/>
        <end position="158"/>
    </location>
</feature>
<gene>
    <name evidence="8" type="ORF">CSUI_003109</name>
</gene>
<evidence type="ECO:0000256" key="2">
    <source>
        <dbReference type="ARBA" id="ARBA00022694"/>
    </source>
</evidence>
<evidence type="ECO:0000313" key="9">
    <source>
        <dbReference type="Proteomes" id="UP000221165"/>
    </source>
</evidence>
<dbReference type="InterPro" id="IPR039182">
    <property type="entry name" value="Pop1"/>
</dbReference>
<evidence type="ECO:0000256" key="4">
    <source>
        <dbReference type="SAM" id="MobiDB-lite"/>
    </source>
</evidence>
<keyword evidence="2" id="KW-0819">tRNA processing</keyword>
<dbReference type="Pfam" id="PF08170">
    <property type="entry name" value="POPLD"/>
    <property type="match status" value="1"/>
</dbReference>
<accession>A0A2C6L651</accession>
<dbReference type="GO" id="GO:0000172">
    <property type="term" value="C:ribonuclease MRP complex"/>
    <property type="evidence" value="ECO:0007669"/>
    <property type="project" value="InterPro"/>
</dbReference>
<feature type="compositionally biased region" description="Basic and acidic residues" evidence="4">
    <location>
        <begin position="1543"/>
        <end position="1553"/>
    </location>
</feature>
<dbReference type="Pfam" id="PF22770">
    <property type="entry name" value="POP1_C"/>
    <property type="match status" value="1"/>
</dbReference>
<comment type="caution">
    <text evidence="8">The sequence shown here is derived from an EMBL/GenBank/DDBJ whole genome shotgun (WGS) entry which is preliminary data.</text>
</comment>
<evidence type="ECO:0000256" key="1">
    <source>
        <dbReference type="ARBA" id="ARBA00004123"/>
    </source>
</evidence>
<sequence length="1746" mass="192221">MSLQCLHLSGFPGRHNGACTGCAMAAFPLLPSTAGRSVAFNRDPSRVGTSLPDALPPVRVPENDATGAASSSTCISLQDVVDVGTPATRPSGGAGSFPPLPQLLSIPALVRAREQELRELLNGLKSMPHYLHHQQQQKRELKGDPKHHQRLEGEQKRGERKVQVECGIEGFQQPCPAVPPQRGVAKRAFQRLQIELRRRCMSYNPYRVPRRCRRTLLEEFAKAPPRLSRRVRKDRRRPKSLLSLYNKRAAYPRRWLATHFFHAKRFHMVNVWGYRLASHPTQRCQRKLYRYSRHKVLIHDRSYMQLLELQGMPEDLMAVLRACGADISLAFSRPYLCGSQRGRLLLHAAPRTGDDRKMLISPVEFLWKPAESVCEGPSRACHSVAPNAQMLKVSSCQTASTPGALCPTEELRTLWLWVHPSASEAAEAELHAAGQLLDKESRSSPEYVEDCRVKDTGNDEAYPTGVSHVSTRTRHSVTIRRVDDISWFELTGPHALALAALSLKTPSNRNTNSFARGFSAAVQDTASTQGLAPASLSRAAGPSSVSAAHPPCGSNCSNEKGSVRRPAERYVPEPAESVWRAMVRTTLRSGCCPSEPPAGAVLPLEVFLPPLLGPFHPRTRRLPGVPSFSDCPTDSSEPRPWQAWWDRPFPSSRLFEEAGRQHAAEVSSKWPWHPGRRSRKRQDVRKLLLRLKRKQQGRHPTDEREARSGHSRPPEHSTFGMRPPPKGPDYPPAESTASGLKRGHNGRRTLGDAELLADGTDEKSRKQGLLPSLMLQGVSADTASLADAHLVMDAGDEDLGERVSVAELKQRPEDAPHAVRTSKAPAVELPSAPLEFPRSRFRGTDAPGIKADCTDHERGCSSSWQEVGELTQVKDTQRGPALPSPPCRDRAVPCLVIWRSVGSASTPCELGSSPQKARDRYPRASSSCPLPLLPVQARRPSSFSSGIDLLLPANGGAARLFALLCRYGARPIGCRDRRKLLLETGEPDFPFDFPDTVAGSQFELCCAWQEELRYRRKAPAKRASFGARAAARGGSPFLPMWQLAGFPFEAPAWSRKSLESTPRRCCNSRENNRVPAAVEREEQLAIMQCHGFAVRLQDQKACLPAIMAKSMCPSRFIPAALFSLMPELAVKSKEPFHPRGYNSDAPLIPPMPPVSALRPSSLGFFAPITVLRPTRLDVLRVVLKERRRRITNVQRTETGVECQVDRGTGRSFHSSPEVFLAELSRQLRLNVQRPPGFDVLLAPHERPAGHSRQSTEMLEVGGKAAGEARESSPGLRQTVTKKSASLGARLHGHEESYGPGALPSRNTGGAVGDCAGVKGELRVVKPVQRNSLPAGEILQPATEKRRSLENNSLEGCSCVSFPRMFVPVQVESHLRGVPRRLCELYLMTEDDLHGLLGVYHSKRLPSRSGVSEERPSIRATATAGVTTQLDWMEPVTGLSLPKKLVAREPNGASTSPRRLRKSVQKTGDRSSSAQEIPSSSIPETVVDSRRQRQFFILEEPLPKGCRSQPSSGRKLNQERPSGRKSDQKKPGMRRVASVFPNTERSDPPSREAHIPSTQQFILKRQQTDPGSREGASCGVELSGGRRQKQDSGGAISREVEHRAAGEPSSLTSDGCCRQQLLPSAEGIVSTQRGGDSAWVSPGQRVEMPKAMRELIGFVTTGHHSLLRGKGFGVGCVAADGFLTALRIHGRVCGPLSQRGSGVKRGGRSLLIPLENTDYRKITLFVWMRNFHSQRYLPACMSLIVQD</sequence>
<feature type="compositionally biased region" description="Basic and acidic residues" evidence="4">
    <location>
        <begin position="137"/>
        <end position="158"/>
    </location>
</feature>
<dbReference type="VEuPathDB" id="ToxoDB:CSUI_003109"/>
<dbReference type="InterPro" id="IPR055079">
    <property type="entry name" value="POP1_C"/>
</dbReference>
<feature type="compositionally biased region" description="Basic and acidic residues" evidence="4">
    <location>
        <begin position="699"/>
        <end position="715"/>
    </location>
</feature>
<name>A0A2C6L651_9APIC</name>
<dbReference type="GO" id="GO:0001682">
    <property type="term" value="P:tRNA 5'-leader removal"/>
    <property type="evidence" value="ECO:0007669"/>
    <property type="project" value="InterPro"/>
</dbReference>
<feature type="compositionally biased region" description="Basic and acidic residues" evidence="4">
    <location>
        <begin position="1515"/>
        <end position="1529"/>
    </location>
</feature>
<dbReference type="PANTHER" id="PTHR22731">
    <property type="entry name" value="RIBONUCLEASES P/MRP PROTEIN SUBUNIT POP1"/>
    <property type="match status" value="1"/>
</dbReference>
<organism evidence="8 9">
    <name type="scientific">Cystoisospora suis</name>
    <dbReference type="NCBI Taxonomy" id="483139"/>
    <lineage>
        <taxon>Eukaryota</taxon>
        <taxon>Sar</taxon>
        <taxon>Alveolata</taxon>
        <taxon>Apicomplexa</taxon>
        <taxon>Conoidasida</taxon>
        <taxon>Coccidia</taxon>
        <taxon>Eucoccidiorida</taxon>
        <taxon>Eimeriorina</taxon>
        <taxon>Sarcocystidae</taxon>
        <taxon>Cystoisospora</taxon>
    </lineage>
</organism>
<protein>
    <submittedName>
        <fullName evidence="8">Popld domain-containing protein</fullName>
    </submittedName>
</protein>
<dbReference type="InterPro" id="IPR012590">
    <property type="entry name" value="POPLD_dom"/>
</dbReference>
<evidence type="ECO:0000259" key="5">
    <source>
        <dbReference type="Pfam" id="PF06978"/>
    </source>
</evidence>
<evidence type="ECO:0000259" key="6">
    <source>
        <dbReference type="Pfam" id="PF08170"/>
    </source>
</evidence>
<feature type="domain" description="POPLD" evidence="6">
    <location>
        <begin position="946"/>
        <end position="1041"/>
    </location>
</feature>
<feature type="region of interest" description="Disordered" evidence="4">
    <location>
        <begin position="663"/>
        <end position="764"/>
    </location>
</feature>
<feature type="domain" description="Pop1 N-terminal" evidence="5">
    <location>
        <begin position="242"/>
        <end position="311"/>
    </location>
</feature>
<reference evidence="8 9" key="1">
    <citation type="journal article" date="2017" name="Int. J. Parasitol.">
        <title>The genome of the protozoan parasite Cystoisospora suis and a reverse vaccinology approach to identify vaccine candidates.</title>
        <authorList>
            <person name="Palmieri N."/>
            <person name="Shrestha A."/>
            <person name="Ruttkowski B."/>
            <person name="Beck T."/>
            <person name="Vogl C."/>
            <person name="Tomley F."/>
            <person name="Blake D.P."/>
            <person name="Joachim A."/>
        </authorList>
    </citation>
    <scope>NUCLEOTIDE SEQUENCE [LARGE SCALE GENOMIC DNA]</scope>
    <source>
        <strain evidence="8 9">Wien I</strain>
    </source>
</reference>
<proteinExistence type="predicted"/>
<feature type="domain" description="POP1 C-terminal" evidence="7">
    <location>
        <begin position="1636"/>
        <end position="1743"/>
    </location>
</feature>
<feature type="region of interest" description="Disordered" evidence="4">
    <location>
        <begin position="1286"/>
        <end position="1307"/>
    </location>
</feature>
<dbReference type="GO" id="GO:0005655">
    <property type="term" value="C:nucleolar ribonuclease P complex"/>
    <property type="evidence" value="ECO:0007669"/>
    <property type="project" value="InterPro"/>
</dbReference>
<dbReference type="PANTHER" id="PTHR22731:SF3">
    <property type="entry name" value="RIBONUCLEASES P_MRP PROTEIN SUBUNIT POP1"/>
    <property type="match status" value="1"/>
</dbReference>
<dbReference type="OrthoDB" id="442863at2759"/>
<feature type="region of interest" description="Disordered" evidence="4">
    <location>
        <begin position="536"/>
        <end position="569"/>
    </location>
</feature>
<dbReference type="Pfam" id="PF06978">
    <property type="entry name" value="POP1_N"/>
    <property type="match status" value="2"/>
</dbReference>